<feature type="transmembrane region" description="Helical" evidence="2">
    <location>
        <begin position="25"/>
        <end position="46"/>
    </location>
</feature>
<keyword evidence="2" id="KW-0472">Membrane</keyword>
<dbReference type="Proteomes" id="UP000239209">
    <property type="component" value="Unassembled WGS sequence"/>
</dbReference>
<keyword evidence="2" id="KW-0812">Transmembrane</keyword>
<sequence>MAAVNSPGYPAPAPPPAPERRKPRWVLVAVVAAWALVLAAVAVWSVRHDPPTVPEQRDIADALPVLREAAGAVVLAADGPDRVIEIGAPAFDRECGLTPVRGGVEATQEVTVRVRADQAPAVLDSIARGLPKAYAPAIRHNAGNTRHALRADAGDFVGVDATVSDDSTSFALRVSTGCRPFASGLDLDPAPRPAGEPPAAFSAALRAIGAQAAPTVVEVACPNGRTAATVTAADLKAPADLGRSLRDVVAGALVVQAEPHAWAYRAGEVSVVVGDGGGSARLSATTSCR</sequence>
<evidence type="ECO:0000256" key="2">
    <source>
        <dbReference type="SAM" id="Phobius"/>
    </source>
</evidence>
<evidence type="ECO:0000313" key="4">
    <source>
        <dbReference type="Proteomes" id="UP000239209"/>
    </source>
</evidence>
<protein>
    <submittedName>
        <fullName evidence="3">Uncharacterized protein</fullName>
    </submittedName>
</protein>
<feature type="region of interest" description="Disordered" evidence="1">
    <location>
        <begin position="1"/>
        <end position="20"/>
    </location>
</feature>
<gene>
    <name evidence="3" type="ORF">CLV70_10776</name>
</gene>
<name>A0A2T0S674_9ACTN</name>
<evidence type="ECO:0000256" key="1">
    <source>
        <dbReference type="SAM" id="MobiDB-lite"/>
    </source>
</evidence>
<keyword evidence="4" id="KW-1185">Reference proteome</keyword>
<evidence type="ECO:0000313" key="3">
    <source>
        <dbReference type="EMBL" id="PRY28773.1"/>
    </source>
</evidence>
<keyword evidence="2" id="KW-1133">Transmembrane helix</keyword>
<proteinExistence type="predicted"/>
<accession>A0A2T0S674</accession>
<organism evidence="3 4">
    <name type="scientific">Pseudosporangium ferrugineum</name>
    <dbReference type="NCBI Taxonomy" id="439699"/>
    <lineage>
        <taxon>Bacteria</taxon>
        <taxon>Bacillati</taxon>
        <taxon>Actinomycetota</taxon>
        <taxon>Actinomycetes</taxon>
        <taxon>Micromonosporales</taxon>
        <taxon>Micromonosporaceae</taxon>
        <taxon>Pseudosporangium</taxon>
    </lineage>
</organism>
<dbReference type="AlphaFoldDB" id="A0A2T0S674"/>
<reference evidence="3 4" key="1">
    <citation type="submission" date="2018-03" db="EMBL/GenBank/DDBJ databases">
        <title>Genomic Encyclopedia of Archaeal and Bacterial Type Strains, Phase II (KMG-II): from individual species to whole genera.</title>
        <authorList>
            <person name="Goeker M."/>
        </authorList>
    </citation>
    <scope>NUCLEOTIDE SEQUENCE [LARGE SCALE GENOMIC DNA]</scope>
    <source>
        <strain evidence="3 4">DSM 45348</strain>
    </source>
</reference>
<dbReference type="EMBL" id="PVZG01000007">
    <property type="protein sequence ID" value="PRY28773.1"/>
    <property type="molecule type" value="Genomic_DNA"/>
</dbReference>
<comment type="caution">
    <text evidence="3">The sequence shown here is derived from an EMBL/GenBank/DDBJ whole genome shotgun (WGS) entry which is preliminary data.</text>
</comment>